<dbReference type="AlphaFoldDB" id="A0A8J6I0Z6"/>
<organism evidence="1 2">
    <name type="scientific">Capillibacterium thermochitinicola</name>
    <dbReference type="NCBI Taxonomy" id="2699427"/>
    <lineage>
        <taxon>Bacteria</taxon>
        <taxon>Bacillati</taxon>
        <taxon>Bacillota</taxon>
        <taxon>Capillibacterium</taxon>
    </lineage>
</organism>
<gene>
    <name evidence="1" type="ORF">G5B42_08885</name>
</gene>
<name>A0A8J6I0Z6_9FIRM</name>
<accession>A0A8J6I0Z6</accession>
<dbReference type="EMBL" id="JAAKDE010000017">
    <property type="protein sequence ID" value="MBA2133650.1"/>
    <property type="molecule type" value="Genomic_DNA"/>
</dbReference>
<comment type="caution">
    <text evidence="1">The sequence shown here is derived from an EMBL/GenBank/DDBJ whole genome shotgun (WGS) entry which is preliminary data.</text>
</comment>
<dbReference type="PROSITE" id="PS51257">
    <property type="entry name" value="PROKAR_LIPOPROTEIN"/>
    <property type="match status" value="1"/>
</dbReference>
<dbReference type="RefSeq" id="WP_181340120.1">
    <property type="nucleotide sequence ID" value="NZ_JAAKDE010000017.1"/>
</dbReference>
<dbReference type="Proteomes" id="UP000657177">
    <property type="component" value="Unassembled WGS sequence"/>
</dbReference>
<evidence type="ECO:0000313" key="2">
    <source>
        <dbReference type="Proteomes" id="UP000657177"/>
    </source>
</evidence>
<protein>
    <recommendedName>
        <fullName evidence="3">DUF3108 domain-containing protein</fullName>
    </recommendedName>
</protein>
<keyword evidence="2" id="KW-1185">Reference proteome</keyword>
<sequence>MKRYSRVFFLLIVLIVGCQLTLAKDSGFLRKPFFAQRVLLTYHTAGDEDYGYEYREQVRYKEISALYIKQTGPSYSYDLYVNAENMEPLYLSLTDHSGEMDAKRVEVEFSQEEIKMRLGAEERIKKKVFRKKEGELIYPAEQFAVLLRNLDFSRAQTTFKGLIYEYPYISTLLFAVEGKERVSVKAGDFDTYKIMLTLPGLKSIFFKAYFWVSTEEPHYLIKYEGKRHKRTVVTELVKIGELDRQPNIAEIESSFSCVLAGYLTLT</sequence>
<reference evidence="1" key="1">
    <citation type="submission" date="2020-06" db="EMBL/GenBank/DDBJ databases">
        <title>Novel chitinolytic bacterium.</title>
        <authorList>
            <person name="Ungkulpasvich U."/>
            <person name="Kosugi A."/>
            <person name="Uke A."/>
        </authorList>
    </citation>
    <scope>NUCLEOTIDE SEQUENCE</scope>
    <source>
        <strain evidence="1">UUS1-1</strain>
    </source>
</reference>
<evidence type="ECO:0008006" key="3">
    <source>
        <dbReference type="Google" id="ProtNLM"/>
    </source>
</evidence>
<evidence type="ECO:0000313" key="1">
    <source>
        <dbReference type="EMBL" id="MBA2133650.1"/>
    </source>
</evidence>
<proteinExistence type="predicted"/>